<organism evidence="8 9">
    <name type="scientific">Dillenia turbinata</name>
    <dbReference type="NCBI Taxonomy" id="194707"/>
    <lineage>
        <taxon>Eukaryota</taxon>
        <taxon>Viridiplantae</taxon>
        <taxon>Streptophyta</taxon>
        <taxon>Embryophyta</taxon>
        <taxon>Tracheophyta</taxon>
        <taxon>Spermatophyta</taxon>
        <taxon>Magnoliopsida</taxon>
        <taxon>eudicotyledons</taxon>
        <taxon>Gunneridae</taxon>
        <taxon>Pentapetalae</taxon>
        <taxon>Dilleniales</taxon>
        <taxon>Dilleniaceae</taxon>
        <taxon>Dillenia</taxon>
    </lineage>
</organism>
<dbReference type="GO" id="GO:0009507">
    <property type="term" value="C:chloroplast"/>
    <property type="evidence" value="ECO:0007669"/>
    <property type="project" value="UniProtKB-SubCell"/>
</dbReference>
<dbReference type="AlphaFoldDB" id="A0AAN8UZG5"/>
<feature type="repeat" description="PPR" evidence="6">
    <location>
        <begin position="290"/>
        <end position="325"/>
    </location>
</feature>
<keyword evidence="4" id="KW-0677">Repeat</keyword>
<dbReference type="InterPro" id="IPR046960">
    <property type="entry name" value="PPR_At4g14850-like_plant"/>
</dbReference>
<feature type="region of interest" description="Disordered" evidence="7">
    <location>
        <begin position="28"/>
        <end position="50"/>
    </location>
</feature>
<evidence type="ECO:0000256" key="2">
    <source>
        <dbReference type="ARBA" id="ARBA00022528"/>
    </source>
</evidence>
<evidence type="ECO:0000313" key="9">
    <source>
        <dbReference type="Proteomes" id="UP001370490"/>
    </source>
</evidence>
<reference evidence="8 9" key="1">
    <citation type="submission" date="2023-12" db="EMBL/GenBank/DDBJ databases">
        <title>A high-quality genome assembly for Dillenia turbinata (Dilleniales).</title>
        <authorList>
            <person name="Chanderbali A."/>
        </authorList>
    </citation>
    <scope>NUCLEOTIDE SEQUENCE [LARGE SCALE GENOMIC DNA]</scope>
    <source>
        <strain evidence="8">LSX21</strain>
        <tissue evidence="8">Leaf</tissue>
    </source>
</reference>
<dbReference type="Pfam" id="PF01535">
    <property type="entry name" value="PPR"/>
    <property type="match status" value="6"/>
</dbReference>
<feature type="repeat" description="PPR" evidence="6">
    <location>
        <begin position="494"/>
        <end position="528"/>
    </location>
</feature>
<name>A0AAN8UZG5_9MAGN</name>
<dbReference type="GO" id="GO:0003729">
    <property type="term" value="F:mRNA binding"/>
    <property type="evidence" value="ECO:0007669"/>
    <property type="project" value="UniProtKB-ARBA"/>
</dbReference>
<dbReference type="FunFam" id="1.25.40.10:FF:000496">
    <property type="entry name" value="Pentatricopeptide repeat-containing protein chloroplastic"/>
    <property type="match status" value="1"/>
</dbReference>
<dbReference type="InterPro" id="IPR002885">
    <property type="entry name" value="PPR_rpt"/>
</dbReference>
<keyword evidence="5" id="KW-0809">Transit peptide</keyword>
<proteinExistence type="predicted"/>
<evidence type="ECO:0000256" key="4">
    <source>
        <dbReference type="ARBA" id="ARBA00022737"/>
    </source>
</evidence>
<dbReference type="Pfam" id="PF13041">
    <property type="entry name" value="PPR_2"/>
    <property type="match status" value="1"/>
</dbReference>
<comment type="subcellular location">
    <subcellularLocation>
        <location evidence="1">Plastid</location>
        <location evidence="1">Chloroplast</location>
    </subcellularLocation>
</comment>
<evidence type="ECO:0000256" key="7">
    <source>
        <dbReference type="SAM" id="MobiDB-lite"/>
    </source>
</evidence>
<dbReference type="NCBIfam" id="TIGR00756">
    <property type="entry name" value="PPR"/>
    <property type="match status" value="4"/>
</dbReference>
<keyword evidence="9" id="KW-1185">Reference proteome</keyword>
<evidence type="ECO:0000256" key="5">
    <source>
        <dbReference type="ARBA" id="ARBA00022946"/>
    </source>
</evidence>
<evidence type="ECO:0000256" key="6">
    <source>
        <dbReference type="PROSITE-ProRule" id="PRU00708"/>
    </source>
</evidence>
<dbReference type="PROSITE" id="PS51375">
    <property type="entry name" value="PPR"/>
    <property type="match status" value="4"/>
</dbReference>
<protein>
    <submittedName>
        <fullName evidence="8">Pentatricopeptide repeat</fullName>
    </submittedName>
</protein>
<dbReference type="FunFam" id="1.25.40.10:FF:000645">
    <property type="entry name" value="Pentatricopeptide repeat-containing protein chloroplastic"/>
    <property type="match status" value="1"/>
</dbReference>
<accession>A0AAN8UZG5</accession>
<evidence type="ECO:0000313" key="8">
    <source>
        <dbReference type="EMBL" id="KAK6919792.1"/>
    </source>
</evidence>
<keyword evidence="2" id="KW-0150">Chloroplast</keyword>
<evidence type="ECO:0000256" key="3">
    <source>
        <dbReference type="ARBA" id="ARBA00022640"/>
    </source>
</evidence>
<feature type="repeat" description="PPR" evidence="6">
    <location>
        <begin position="392"/>
        <end position="426"/>
    </location>
</feature>
<comment type="caution">
    <text evidence="8">The sequence shown here is derived from an EMBL/GenBank/DDBJ whole genome shotgun (WGS) entry which is preliminary data.</text>
</comment>
<dbReference type="GO" id="GO:0009451">
    <property type="term" value="P:RNA modification"/>
    <property type="evidence" value="ECO:0007669"/>
    <property type="project" value="InterPro"/>
</dbReference>
<feature type="repeat" description="PPR" evidence="6">
    <location>
        <begin position="187"/>
        <end position="221"/>
    </location>
</feature>
<keyword evidence="3" id="KW-0934">Plastid</keyword>
<dbReference type="Proteomes" id="UP001370490">
    <property type="component" value="Unassembled WGS sequence"/>
</dbReference>
<dbReference type="InterPro" id="IPR011990">
    <property type="entry name" value="TPR-like_helical_dom_sf"/>
</dbReference>
<gene>
    <name evidence="8" type="ORF">RJ641_015696</name>
</gene>
<sequence>MSSSSLPFHLPIPTSPCPPNPTLNNHHSPLCLNPDSSDHTAKPRTPSIRSRLSQLCRDGKPHEARRLFDAIPKPTTVLWNTIIIGLVCNNLPLDAILFYAHMKTTALYTKCDPYTYSSVLKACAVSAQLKIGKAVHSHVLRDHSNASRIVCNSLLNMYATCLNAPWEAEGGDLDLVQKVFDTMRKRNVVAWNTLISWYVKTSRFSAAIEKFKLMMKIGIKPTPVSFVHVFPAVLGMGDILGSNVLYGLLVKLGGDYVNDLHAVSSAIYMYAGFACADVARKIFDCCLERNTEVWNTMIAGYAQNNCPIEALDLFLEVFESEEIVLDDVTFLSALTSASQLQELDFGQQLHACIIKSLPTLPIAIINAIIVMYSRCNSVEISFKVFDKMHDRDLVSWNTMVSAFVQNGFNDEGLMLVYEMQNQGFMIDCVTATALLSAASNLQNREIGKQTHAYLFRHGIQFEGMYSYLIDMYAKSGLIRSAQGLFEKLHDHDRDHATWNAIIAGYTQNDLIAEAFFVLRQMLEKKMIPNAISIASILPACNSMGSINLGKQLHGFSIRYSLDQNVFVSSALVDMYSKLGAISCAENVFSDAVEKNTLSSHVWHGVGEDQIKLTA</sequence>
<evidence type="ECO:0000256" key="1">
    <source>
        <dbReference type="ARBA" id="ARBA00004229"/>
    </source>
</evidence>
<dbReference type="EMBL" id="JBAMMX010000021">
    <property type="protein sequence ID" value="KAK6919792.1"/>
    <property type="molecule type" value="Genomic_DNA"/>
</dbReference>
<dbReference type="PANTHER" id="PTHR47926:SF347">
    <property type="entry name" value="PENTATRICOPEPTIDE REPEAT-CONTAINING PROTEIN"/>
    <property type="match status" value="1"/>
</dbReference>
<dbReference type="Gene3D" id="1.25.40.10">
    <property type="entry name" value="Tetratricopeptide repeat domain"/>
    <property type="match status" value="5"/>
</dbReference>
<dbReference type="PANTHER" id="PTHR47926">
    <property type="entry name" value="PENTATRICOPEPTIDE REPEAT-CONTAINING PROTEIN"/>
    <property type="match status" value="1"/>
</dbReference>